<gene>
    <name evidence="3" type="ORF">Adt_04889</name>
</gene>
<dbReference type="EMBL" id="JBFOLK010000002">
    <property type="protein sequence ID" value="KAL2531538.1"/>
    <property type="molecule type" value="Genomic_DNA"/>
</dbReference>
<protein>
    <submittedName>
        <fullName evidence="3">PMD domain-containing protein</fullName>
    </submittedName>
</protein>
<evidence type="ECO:0000313" key="4">
    <source>
        <dbReference type="Proteomes" id="UP001604336"/>
    </source>
</evidence>
<feature type="region of interest" description="Disordered" evidence="1">
    <location>
        <begin position="247"/>
        <end position="266"/>
    </location>
</feature>
<feature type="compositionally biased region" description="Basic and acidic residues" evidence="1">
    <location>
        <begin position="251"/>
        <end position="266"/>
    </location>
</feature>
<name>A0ABD1V2K4_9LAMI</name>
<accession>A0ABD1V2K4</accession>
<dbReference type="AlphaFoldDB" id="A0ABD1V2K4"/>
<evidence type="ECO:0000256" key="1">
    <source>
        <dbReference type="SAM" id="MobiDB-lite"/>
    </source>
</evidence>
<evidence type="ECO:0000313" key="3">
    <source>
        <dbReference type="EMBL" id="KAL2531538.1"/>
    </source>
</evidence>
<feature type="domain" description="Aminotransferase-like plant mobile" evidence="2">
    <location>
        <begin position="156"/>
        <end position="211"/>
    </location>
</feature>
<dbReference type="Pfam" id="PF10536">
    <property type="entry name" value="PMD"/>
    <property type="match status" value="1"/>
</dbReference>
<sequence>MAQSNSKSKENLKLPEITELNDTARKGKILCFPKTIVKYHSHTNATGELKLTIHMSMPCPSTSCVPLKELHMHILSSRQRNLDAFQHPSLGPPPHHSQDMKIIPRAIISERINQRKIKWESALSSRGEASYLSKFWEWSVWIHKLLVKRNLPDLASAVYSATKDYSRPNSVYRALCEVWCPDTNTFITTNGEIGISLWDIREITGLSIRGDYYEELIRRKQIEFAMPIGLSFGSKKMIVFPNPRKSKPFKKAMESKPRKEGQRTVKDRIRRPVVTDRPKETLCRDRSHWNSYLSVDEEEELEIAAYLSLWLCRFIFLPETTISESGLSKQLLEWLPSRLTV</sequence>
<evidence type="ECO:0000259" key="2">
    <source>
        <dbReference type="Pfam" id="PF10536"/>
    </source>
</evidence>
<reference evidence="4" key="1">
    <citation type="submission" date="2024-07" db="EMBL/GenBank/DDBJ databases">
        <title>Two chromosome-level genome assemblies of Korean endemic species Abeliophyllum distichum and Forsythia ovata (Oleaceae).</title>
        <authorList>
            <person name="Jang H."/>
        </authorList>
    </citation>
    <scope>NUCLEOTIDE SEQUENCE [LARGE SCALE GENOMIC DNA]</scope>
</reference>
<organism evidence="3 4">
    <name type="scientific">Abeliophyllum distichum</name>
    <dbReference type="NCBI Taxonomy" id="126358"/>
    <lineage>
        <taxon>Eukaryota</taxon>
        <taxon>Viridiplantae</taxon>
        <taxon>Streptophyta</taxon>
        <taxon>Embryophyta</taxon>
        <taxon>Tracheophyta</taxon>
        <taxon>Spermatophyta</taxon>
        <taxon>Magnoliopsida</taxon>
        <taxon>eudicotyledons</taxon>
        <taxon>Gunneridae</taxon>
        <taxon>Pentapetalae</taxon>
        <taxon>asterids</taxon>
        <taxon>lamiids</taxon>
        <taxon>Lamiales</taxon>
        <taxon>Oleaceae</taxon>
        <taxon>Forsythieae</taxon>
        <taxon>Abeliophyllum</taxon>
    </lineage>
</organism>
<keyword evidence="4" id="KW-1185">Reference proteome</keyword>
<dbReference type="Proteomes" id="UP001604336">
    <property type="component" value="Unassembled WGS sequence"/>
</dbReference>
<comment type="caution">
    <text evidence="3">The sequence shown here is derived from an EMBL/GenBank/DDBJ whole genome shotgun (WGS) entry which is preliminary data.</text>
</comment>
<dbReference type="InterPro" id="IPR019557">
    <property type="entry name" value="AminoTfrase-like_pln_mobile"/>
</dbReference>
<proteinExistence type="predicted"/>